<name>A0A158A1M4_9BURK</name>
<dbReference type="InterPro" id="IPR029063">
    <property type="entry name" value="SAM-dependent_MTases_sf"/>
</dbReference>
<dbReference type="AlphaFoldDB" id="A0A158A1M4"/>
<dbReference type="PROSITE" id="PS51679">
    <property type="entry name" value="SAM_MT_C5"/>
    <property type="match status" value="1"/>
</dbReference>
<dbReference type="GO" id="GO:0009307">
    <property type="term" value="P:DNA restriction-modification system"/>
    <property type="evidence" value="ECO:0007669"/>
    <property type="project" value="UniProtKB-KW"/>
</dbReference>
<dbReference type="RefSeq" id="WP_061174198.1">
    <property type="nucleotide sequence ID" value="NZ_FCOE02000004.1"/>
</dbReference>
<dbReference type="GO" id="GO:0003677">
    <property type="term" value="F:DNA binding"/>
    <property type="evidence" value="ECO:0007669"/>
    <property type="project" value="TreeGrafter"/>
</dbReference>
<evidence type="ECO:0000256" key="6">
    <source>
        <dbReference type="ARBA" id="ARBA00047422"/>
    </source>
</evidence>
<dbReference type="GO" id="GO:0032259">
    <property type="term" value="P:methylation"/>
    <property type="evidence" value="ECO:0007669"/>
    <property type="project" value="UniProtKB-KW"/>
</dbReference>
<evidence type="ECO:0000313" key="10">
    <source>
        <dbReference type="Proteomes" id="UP000054911"/>
    </source>
</evidence>
<feature type="active site" evidence="7">
    <location>
        <position position="130"/>
    </location>
</feature>
<dbReference type="InterPro" id="IPR001525">
    <property type="entry name" value="C5_MeTfrase"/>
</dbReference>
<evidence type="ECO:0000256" key="8">
    <source>
        <dbReference type="RuleBase" id="RU000416"/>
    </source>
</evidence>
<sequence length="522" mass="58543">MRVPVVDLFAGPGGLSEGFSAVRDEKGERVFDIRVSIEKDPVAHRTLSLRALFRSLAEIRVPDSYYDYIRGDISLASFHADPKVKACVSSAADEAHCLELGIEPEQRVDALIREAVKGRDDWVLIGGPPCQAYSMAGRSRRRNVDPTFEDDPKHFLYKEYLRIIRDFQPAIFVMENVKGMLSSTHNGQRIFERIIDDLSEPKPGTLYDIRSFVTDSRPGGLAPDEYVIQAENYGVPQTRHRVILLGVRADYAGAPHHLLSSLESRVTVRDMIGNMPALRSKLSKAADAQDAWCRELKAAASRLKGLQHPKRAQIKALMHEAAVRAQDRIGVGGQFVSGSSKLPRSVPAELAAWIVDARISGVCQHETRGHMATDLHRYLFASSFAEVTGQSPRLRVFPTGFMPEHQNATLENAPFDDRFRVQLFDDSSTTVVSHISKDGHYYIHPDPSQCRSLTVREAARLQTFPDNYFFEGNRTQQYHQVGNAVPPFLAHQLGQSVYRFLARPKMEANRIDTRVDLFSAYA</sequence>
<proteinExistence type="inferred from homology"/>
<organism evidence="9 10">
    <name type="scientific">Caballeronia pedi</name>
    <dbReference type="NCBI Taxonomy" id="1777141"/>
    <lineage>
        <taxon>Bacteria</taxon>
        <taxon>Pseudomonadati</taxon>
        <taxon>Pseudomonadota</taxon>
        <taxon>Betaproteobacteria</taxon>
        <taxon>Burkholderiales</taxon>
        <taxon>Burkholderiaceae</taxon>
        <taxon>Caballeronia</taxon>
    </lineage>
</organism>
<evidence type="ECO:0000256" key="5">
    <source>
        <dbReference type="ARBA" id="ARBA00022747"/>
    </source>
</evidence>
<comment type="caution">
    <text evidence="9">The sequence shown here is derived from an EMBL/GenBank/DDBJ whole genome shotgun (WGS) entry which is preliminary data.</text>
</comment>
<reference evidence="9" key="1">
    <citation type="submission" date="2016-01" db="EMBL/GenBank/DDBJ databases">
        <authorList>
            <person name="Peeters C."/>
        </authorList>
    </citation>
    <scope>NUCLEOTIDE SEQUENCE [LARGE SCALE GENOMIC DNA]</scope>
    <source>
        <strain evidence="9">LMG 29323</strain>
    </source>
</reference>
<keyword evidence="10" id="KW-1185">Reference proteome</keyword>
<evidence type="ECO:0000256" key="7">
    <source>
        <dbReference type="PROSITE-ProRule" id="PRU01016"/>
    </source>
</evidence>
<dbReference type="GO" id="GO:0003886">
    <property type="term" value="F:DNA (cytosine-5-)-methyltransferase activity"/>
    <property type="evidence" value="ECO:0007669"/>
    <property type="project" value="UniProtKB-EC"/>
</dbReference>
<keyword evidence="3 7" id="KW-0808">Transferase</keyword>
<dbReference type="Gene3D" id="3.90.120.10">
    <property type="entry name" value="DNA Methylase, subunit A, domain 2"/>
    <property type="match status" value="1"/>
</dbReference>
<evidence type="ECO:0000256" key="1">
    <source>
        <dbReference type="ARBA" id="ARBA00011975"/>
    </source>
</evidence>
<dbReference type="InterPro" id="IPR050390">
    <property type="entry name" value="C5-Methyltransferase"/>
</dbReference>
<evidence type="ECO:0000256" key="3">
    <source>
        <dbReference type="ARBA" id="ARBA00022679"/>
    </source>
</evidence>
<dbReference type="Pfam" id="PF00145">
    <property type="entry name" value="DNA_methylase"/>
    <property type="match status" value="1"/>
</dbReference>
<keyword evidence="2 7" id="KW-0489">Methyltransferase</keyword>
<dbReference type="GO" id="GO:0044027">
    <property type="term" value="P:negative regulation of gene expression via chromosomal CpG island methylation"/>
    <property type="evidence" value="ECO:0007669"/>
    <property type="project" value="TreeGrafter"/>
</dbReference>
<keyword evidence="5" id="KW-0680">Restriction system</keyword>
<dbReference type="Proteomes" id="UP000054911">
    <property type="component" value="Unassembled WGS sequence"/>
</dbReference>
<dbReference type="Gene3D" id="3.40.50.150">
    <property type="entry name" value="Vaccinia Virus protein VP39"/>
    <property type="match status" value="1"/>
</dbReference>
<evidence type="ECO:0000256" key="4">
    <source>
        <dbReference type="ARBA" id="ARBA00022691"/>
    </source>
</evidence>
<protein>
    <recommendedName>
        <fullName evidence="1">DNA (cytosine-5-)-methyltransferase</fullName>
        <ecNumber evidence="1">2.1.1.37</ecNumber>
    </recommendedName>
</protein>
<dbReference type="EC" id="2.1.1.37" evidence="1"/>
<gene>
    <name evidence="9" type="ORF">AWB80_01681</name>
</gene>
<accession>A0A158A1M4</accession>
<dbReference type="PRINTS" id="PR00105">
    <property type="entry name" value="C5METTRFRASE"/>
</dbReference>
<dbReference type="PANTHER" id="PTHR10629">
    <property type="entry name" value="CYTOSINE-SPECIFIC METHYLTRANSFERASE"/>
    <property type="match status" value="1"/>
</dbReference>
<dbReference type="OrthoDB" id="9813719at2"/>
<dbReference type="STRING" id="1777141.AWB80_01681"/>
<comment type="similarity">
    <text evidence="7 8">Belongs to the class I-like SAM-binding methyltransferase superfamily. C5-methyltransferase family.</text>
</comment>
<dbReference type="NCBIfam" id="TIGR00675">
    <property type="entry name" value="dcm"/>
    <property type="match status" value="1"/>
</dbReference>
<comment type="catalytic activity">
    <reaction evidence="6">
        <text>a 2'-deoxycytidine in DNA + S-adenosyl-L-methionine = a 5-methyl-2'-deoxycytidine in DNA + S-adenosyl-L-homocysteine + H(+)</text>
        <dbReference type="Rhea" id="RHEA:13681"/>
        <dbReference type="Rhea" id="RHEA-COMP:11369"/>
        <dbReference type="Rhea" id="RHEA-COMP:11370"/>
        <dbReference type="ChEBI" id="CHEBI:15378"/>
        <dbReference type="ChEBI" id="CHEBI:57856"/>
        <dbReference type="ChEBI" id="CHEBI:59789"/>
        <dbReference type="ChEBI" id="CHEBI:85452"/>
        <dbReference type="ChEBI" id="CHEBI:85454"/>
        <dbReference type="EC" id="2.1.1.37"/>
    </reaction>
</comment>
<dbReference type="SUPFAM" id="SSF53335">
    <property type="entry name" value="S-adenosyl-L-methionine-dependent methyltransferases"/>
    <property type="match status" value="1"/>
</dbReference>
<keyword evidence="4 7" id="KW-0949">S-adenosyl-L-methionine</keyword>
<dbReference type="PANTHER" id="PTHR10629:SF52">
    <property type="entry name" value="DNA (CYTOSINE-5)-METHYLTRANSFERASE 1"/>
    <property type="match status" value="1"/>
</dbReference>
<evidence type="ECO:0000256" key="2">
    <source>
        <dbReference type="ARBA" id="ARBA00022603"/>
    </source>
</evidence>
<dbReference type="EMBL" id="FCOE02000004">
    <property type="protein sequence ID" value="SAK51670.1"/>
    <property type="molecule type" value="Genomic_DNA"/>
</dbReference>
<evidence type="ECO:0000313" key="9">
    <source>
        <dbReference type="EMBL" id="SAK51670.1"/>
    </source>
</evidence>